<dbReference type="CDD" id="cd06170">
    <property type="entry name" value="LuxR_C_like"/>
    <property type="match status" value="1"/>
</dbReference>
<keyword evidence="1" id="KW-0805">Transcription regulation</keyword>
<evidence type="ECO:0000256" key="1">
    <source>
        <dbReference type="ARBA" id="ARBA00023015"/>
    </source>
</evidence>
<comment type="caution">
    <text evidence="5">The sequence shown here is derived from an EMBL/GenBank/DDBJ whole genome shotgun (WGS) entry which is preliminary data.</text>
</comment>
<dbReference type="InterPro" id="IPR036388">
    <property type="entry name" value="WH-like_DNA-bd_sf"/>
</dbReference>
<dbReference type="AlphaFoldDB" id="A0A3B0AW70"/>
<dbReference type="GO" id="GO:0003677">
    <property type="term" value="F:DNA binding"/>
    <property type="evidence" value="ECO:0007669"/>
    <property type="project" value="UniProtKB-KW"/>
</dbReference>
<evidence type="ECO:0000256" key="2">
    <source>
        <dbReference type="ARBA" id="ARBA00023125"/>
    </source>
</evidence>
<dbReference type="PANTHER" id="PTHR44688:SF16">
    <property type="entry name" value="DNA-BINDING TRANSCRIPTIONAL ACTIVATOR DEVR_DOSR"/>
    <property type="match status" value="1"/>
</dbReference>
<organism evidence="5 6">
    <name type="scientific">Streptomyces klenkii</name>
    <dbReference type="NCBI Taxonomy" id="1420899"/>
    <lineage>
        <taxon>Bacteria</taxon>
        <taxon>Bacillati</taxon>
        <taxon>Actinomycetota</taxon>
        <taxon>Actinomycetes</taxon>
        <taxon>Kitasatosporales</taxon>
        <taxon>Streptomycetaceae</taxon>
        <taxon>Streptomyces</taxon>
    </lineage>
</organism>
<sequence>MPGRSLPAGPPRLSPRERQVLAHIGAGLTYHQTARRLGISVHTVGTYLRRIRAKRPAPTLADLVRLSITQDASRSG</sequence>
<dbReference type="SUPFAM" id="SSF46894">
    <property type="entry name" value="C-terminal effector domain of the bipartite response regulators"/>
    <property type="match status" value="1"/>
</dbReference>
<keyword evidence="3" id="KW-0804">Transcription</keyword>
<dbReference type="PROSITE" id="PS50043">
    <property type="entry name" value="HTH_LUXR_2"/>
    <property type="match status" value="1"/>
</dbReference>
<dbReference type="OrthoDB" id="4294555at2"/>
<keyword evidence="2" id="KW-0238">DNA-binding</keyword>
<dbReference type="RefSeq" id="WP_120758372.1">
    <property type="nucleotide sequence ID" value="NZ_JBFADQ010000029.1"/>
</dbReference>
<evidence type="ECO:0000313" key="5">
    <source>
        <dbReference type="EMBL" id="RKN64504.1"/>
    </source>
</evidence>
<dbReference type="EMBL" id="RBAM01000014">
    <property type="protein sequence ID" value="RKN64504.1"/>
    <property type="molecule type" value="Genomic_DNA"/>
</dbReference>
<evidence type="ECO:0000259" key="4">
    <source>
        <dbReference type="PROSITE" id="PS50043"/>
    </source>
</evidence>
<reference evidence="5 6" key="1">
    <citation type="journal article" date="2015" name="Antonie Van Leeuwenhoek">
        <title>Streptomyces klenkii sp. nov., isolated from deep marine sediment.</title>
        <authorList>
            <person name="Veyisoglu A."/>
            <person name="Sahin N."/>
        </authorList>
    </citation>
    <scope>NUCLEOTIDE SEQUENCE [LARGE SCALE GENOMIC DNA]</scope>
    <source>
        <strain evidence="5 6">KCTC 29202</strain>
    </source>
</reference>
<protein>
    <submittedName>
        <fullName evidence="5">LuxR family transcriptional regulator</fullName>
    </submittedName>
</protein>
<name>A0A3B0AW70_9ACTN</name>
<proteinExistence type="predicted"/>
<dbReference type="PANTHER" id="PTHR44688">
    <property type="entry name" value="DNA-BINDING TRANSCRIPTIONAL ACTIVATOR DEVR_DOSR"/>
    <property type="match status" value="1"/>
</dbReference>
<dbReference type="PRINTS" id="PR00038">
    <property type="entry name" value="HTHLUXR"/>
</dbReference>
<dbReference type="Pfam" id="PF00196">
    <property type="entry name" value="GerE"/>
    <property type="match status" value="1"/>
</dbReference>
<dbReference type="InterPro" id="IPR000792">
    <property type="entry name" value="Tscrpt_reg_LuxR_C"/>
</dbReference>
<dbReference type="Gene3D" id="1.10.10.10">
    <property type="entry name" value="Winged helix-like DNA-binding domain superfamily/Winged helix DNA-binding domain"/>
    <property type="match status" value="1"/>
</dbReference>
<dbReference type="InterPro" id="IPR016032">
    <property type="entry name" value="Sig_transdc_resp-reg_C-effctor"/>
</dbReference>
<evidence type="ECO:0000313" key="6">
    <source>
        <dbReference type="Proteomes" id="UP000270343"/>
    </source>
</evidence>
<keyword evidence="6" id="KW-1185">Reference proteome</keyword>
<dbReference type="SMART" id="SM00421">
    <property type="entry name" value="HTH_LUXR"/>
    <property type="match status" value="1"/>
</dbReference>
<dbReference type="Proteomes" id="UP000270343">
    <property type="component" value="Unassembled WGS sequence"/>
</dbReference>
<accession>A0A3B0AW70</accession>
<feature type="domain" description="HTH luxR-type" evidence="4">
    <location>
        <begin position="6"/>
        <end position="71"/>
    </location>
</feature>
<gene>
    <name evidence="5" type="ORF">D7231_28120</name>
</gene>
<evidence type="ECO:0000256" key="3">
    <source>
        <dbReference type="ARBA" id="ARBA00023163"/>
    </source>
</evidence>
<dbReference type="GO" id="GO:0006355">
    <property type="term" value="P:regulation of DNA-templated transcription"/>
    <property type="evidence" value="ECO:0007669"/>
    <property type="project" value="InterPro"/>
</dbReference>